<feature type="transmembrane region" description="Helical" evidence="1">
    <location>
        <begin position="239"/>
        <end position="260"/>
    </location>
</feature>
<dbReference type="EMBL" id="CADILH010000004">
    <property type="protein sequence ID" value="CAB3932713.1"/>
    <property type="molecule type" value="Genomic_DNA"/>
</dbReference>
<keyword evidence="1" id="KW-0472">Membrane</keyword>
<gene>
    <name evidence="2" type="ORF">LMG6000_02822</name>
</gene>
<feature type="transmembrane region" description="Helical" evidence="1">
    <location>
        <begin position="408"/>
        <end position="425"/>
    </location>
</feature>
<evidence type="ECO:0000256" key="1">
    <source>
        <dbReference type="SAM" id="Phobius"/>
    </source>
</evidence>
<feature type="transmembrane region" description="Helical" evidence="1">
    <location>
        <begin position="197"/>
        <end position="227"/>
    </location>
</feature>
<dbReference type="RefSeq" id="WP_175200382.1">
    <property type="nucleotide sequence ID" value="NZ_CADILH010000004.1"/>
</dbReference>
<accession>A0A6S7FCP6</accession>
<evidence type="ECO:0000313" key="3">
    <source>
        <dbReference type="Proteomes" id="UP000494183"/>
    </source>
</evidence>
<reference evidence="2 3" key="1">
    <citation type="submission" date="2020-04" db="EMBL/GenBank/DDBJ databases">
        <authorList>
            <person name="De Canck E."/>
        </authorList>
    </citation>
    <scope>NUCLEOTIDE SEQUENCE [LARGE SCALE GENOMIC DNA]</scope>
    <source>
        <strain evidence="2 3">LMG 6000</strain>
    </source>
</reference>
<dbReference type="AlphaFoldDB" id="A0A6S7FCP6"/>
<feature type="transmembrane region" description="Helical" evidence="1">
    <location>
        <begin position="348"/>
        <end position="369"/>
    </location>
</feature>
<keyword evidence="1" id="KW-0812">Transmembrane</keyword>
<organism evidence="2 3">
    <name type="scientific">Achromobacter insolitus</name>
    <dbReference type="NCBI Taxonomy" id="217204"/>
    <lineage>
        <taxon>Bacteria</taxon>
        <taxon>Pseudomonadati</taxon>
        <taxon>Pseudomonadota</taxon>
        <taxon>Betaproteobacteria</taxon>
        <taxon>Burkholderiales</taxon>
        <taxon>Alcaligenaceae</taxon>
        <taxon>Achromobacter</taxon>
    </lineage>
</organism>
<dbReference type="NCBIfam" id="TIGR04370">
    <property type="entry name" value="glyco_rpt_poly"/>
    <property type="match status" value="1"/>
</dbReference>
<protein>
    <recommendedName>
        <fullName evidence="4">Oligosaccharide repeat unit polymerase</fullName>
    </recommendedName>
</protein>
<sequence length="430" mass="48150">MLVYGASISVSHALYLSSEQAYWGFFEPSLDIAKIVAIIVALVMPTLAMPLKFNRASSVILLLLFLLVFVPAVVINLENHDESIDKYGYLMGAFSLGMTLLFASVRAFGAEPAAAPAYIPSKRIVSIFFLAWLFCCLMLVAIYHNSMSFQSLENVYDQREKGAATSLVVGYAQVYFAYLFSPFLFAYGLANKRKLAIVFALCGFLITYMITAERTVFLLPIAMYLLYQIVRRGLMEARHVAVLTLGFSTLTLLIAFLWRFIGIFEKLGFYFLTRLIAYPGVFVAQYYDLFSRLGYTYWSHVSGVNKFVAAPSLLDFDRKWPMLGRILAERSFNVESNSNASLFATDGAAALGPIGIIVISILLAAWLILLDRATRDWNRRLVLPLLLPIGLALVNVSFFTMLTSFGGIIWLLFFYGTWITANQVGQARRA</sequence>
<feature type="transmembrane region" description="Helical" evidence="1">
    <location>
        <begin position="124"/>
        <end position="143"/>
    </location>
</feature>
<proteinExistence type="predicted"/>
<feature type="transmembrane region" description="Helical" evidence="1">
    <location>
        <begin position="381"/>
        <end position="402"/>
    </location>
</feature>
<name>A0A6S7FCP6_9BURK</name>
<feature type="transmembrane region" description="Helical" evidence="1">
    <location>
        <begin position="267"/>
        <end position="287"/>
    </location>
</feature>
<feature type="transmembrane region" description="Helical" evidence="1">
    <location>
        <begin position="87"/>
        <end position="103"/>
    </location>
</feature>
<feature type="transmembrane region" description="Helical" evidence="1">
    <location>
        <begin position="32"/>
        <end position="51"/>
    </location>
</feature>
<dbReference type="Proteomes" id="UP000494183">
    <property type="component" value="Unassembled WGS sequence"/>
</dbReference>
<keyword evidence="1" id="KW-1133">Transmembrane helix</keyword>
<feature type="transmembrane region" description="Helical" evidence="1">
    <location>
        <begin position="163"/>
        <end position="185"/>
    </location>
</feature>
<evidence type="ECO:0000313" key="2">
    <source>
        <dbReference type="EMBL" id="CAB3932713.1"/>
    </source>
</evidence>
<feature type="transmembrane region" description="Helical" evidence="1">
    <location>
        <begin position="58"/>
        <end position="75"/>
    </location>
</feature>
<keyword evidence="3" id="KW-1185">Reference proteome</keyword>
<evidence type="ECO:0008006" key="4">
    <source>
        <dbReference type="Google" id="ProtNLM"/>
    </source>
</evidence>